<keyword evidence="2" id="KW-1185">Reference proteome</keyword>
<protein>
    <submittedName>
        <fullName evidence="1">Zinc ribbon domain-containing protein</fullName>
    </submittedName>
</protein>
<evidence type="ECO:0000313" key="1">
    <source>
        <dbReference type="EMBL" id="MFM9329310.1"/>
    </source>
</evidence>
<evidence type="ECO:0000313" key="2">
    <source>
        <dbReference type="Proteomes" id="UP001631969"/>
    </source>
</evidence>
<proteinExistence type="predicted"/>
<organism evidence="1 2">
    <name type="scientific">Paenibacillus mesotrionivorans</name>
    <dbReference type="NCBI Taxonomy" id="3160968"/>
    <lineage>
        <taxon>Bacteria</taxon>
        <taxon>Bacillati</taxon>
        <taxon>Bacillota</taxon>
        <taxon>Bacilli</taxon>
        <taxon>Bacillales</taxon>
        <taxon>Paenibacillaceae</taxon>
        <taxon>Paenibacillus</taxon>
    </lineage>
</organism>
<accession>A0ACC7NXU2</accession>
<sequence length="137" mass="15198">MKSIKPGRGPSAMGAVGSVAVGLFGVFWTISAASMGAPIFFVFFGIVFVGLAIMQGIYHFKNATGQNRMSVFDITDHREEPDPLNQFVNQRNRSNPAISETDPARKEGQFEYCPYCGNKVMEETYRFCPKCGKEIRS</sequence>
<gene>
    <name evidence="1" type="ORF">ACI1P1_13525</name>
</gene>
<comment type="caution">
    <text evidence="1">The sequence shown here is derived from an EMBL/GenBank/DDBJ whole genome shotgun (WGS) entry which is preliminary data.</text>
</comment>
<reference evidence="1" key="1">
    <citation type="submission" date="2024-12" db="EMBL/GenBank/DDBJ databases">
        <authorList>
            <person name="Wu N."/>
        </authorList>
    </citation>
    <scope>NUCLEOTIDE SEQUENCE</scope>
    <source>
        <strain evidence="1">P15</strain>
    </source>
</reference>
<dbReference type="EMBL" id="JBJURJ010000008">
    <property type="protein sequence ID" value="MFM9329310.1"/>
    <property type="molecule type" value="Genomic_DNA"/>
</dbReference>
<dbReference type="Proteomes" id="UP001631969">
    <property type="component" value="Unassembled WGS sequence"/>
</dbReference>
<name>A0ACC7NXU2_9BACL</name>